<keyword evidence="4" id="KW-1185">Reference proteome</keyword>
<name>A0AAV9D1P9_ACOCL</name>
<dbReference type="Pfam" id="PF01823">
    <property type="entry name" value="MACPF"/>
    <property type="match status" value="1"/>
</dbReference>
<dbReference type="AlphaFoldDB" id="A0AAV9D1P9"/>
<dbReference type="InterPro" id="IPR020864">
    <property type="entry name" value="MACPF"/>
</dbReference>
<reference evidence="3" key="1">
    <citation type="journal article" date="2023" name="Nat. Commun.">
        <title>Diploid and tetraploid genomes of Acorus and the evolution of monocots.</title>
        <authorList>
            <person name="Ma L."/>
            <person name="Liu K.W."/>
            <person name="Li Z."/>
            <person name="Hsiao Y.Y."/>
            <person name="Qi Y."/>
            <person name="Fu T."/>
            <person name="Tang G.D."/>
            <person name="Zhang D."/>
            <person name="Sun W.H."/>
            <person name="Liu D.K."/>
            <person name="Li Y."/>
            <person name="Chen G.Z."/>
            <person name="Liu X.D."/>
            <person name="Liao X.Y."/>
            <person name="Jiang Y.T."/>
            <person name="Yu X."/>
            <person name="Hao Y."/>
            <person name="Huang J."/>
            <person name="Zhao X.W."/>
            <person name="Ke S."/>
            <person name="Chen Y.Y."/>
            <person name="Wu W.L."/>
            <person name="Hsu J.L."/>
            <person name="Lin Y.F."/>
            <person name="Huang M.D."/>
            <person name="Li C.Y."/>
            <person name="Huang L."/>
            <person name="Wang Z.W."/>
            <person name="Zhao X."/>
            <person name="Zhong W.Y."/>
            <person name="Peng D.H."/>
            <person name="Ahmad S."/>
            <person name="Lan S."/>
            <person name="Zhang J.S."/>
            <person name="Tsai W.C."/>
            <person name="Van de Peer Y."/>
            <person name="Liu Z.J."/>
        </authorList>
    </citation>
    <scope>NUCLEOTIDE SEQUENCE</scope>
    <source>
        <strain evidence="3">CP</strain>
    </source>
</reference>
<dbReference type="PANTHER" id="PTHR33199:SF2">
    <property type="entry name" value="OS02G0475300 PROTEIN"/>
    <property type="match status" value="1"/>
</dbReference>
<dbReference type="GO" id="GO:0005886">
    <property type="term" value="C:plasma membrane"/>
    <property type="evidence" value="ECO:0007669"/>
    <property type="project" value="TreeGrafter"/>
</dbReference>
<protein>
    <submittedName>
        <fullName evidence="3">MACPF domain-containing protein</fullName>
    </submittedName>
</protein>
<evidence type="ECO:0000259" key="2">
    <source>
        <dbReference type="PROSITE" id="PS51412"/>
    </source>
</evidence>
<dbReference type="EMBL" id="JAUJYO010000016">
    <property type="protein sequence ID" value="KAK1295468.1"/>
    <property type="molecule type" value="Genomic_DNA"/>
</dbReference>
<sequence length="612" mass="68566">MLEMVVEEEVEPIEVRALRSLGIGFDLTSDFRLRFAKGYPEGRRLVHLDESNRRDVTIPGGPTIRGVPVDVACDKGDWLRFRSDVLEFNQMSELLNQKSSVQGKVPSGYFNALFGLSGSWLDDAKDTKCLAFDGYFVSLYNLHLATSPLVLRDEVKKAVPSNWDPNSLSRFIQTYGTHIIVGMAIGGQDVVCVRQKPSSSIPSAELKDHLENLGDFLFSDGRSLSPLHRETHGKQKVPEVFRTILRPNNLHLASFSESSNKDGLTIICSKRGGDIYLNGHFKWLQTVSSNPDAIFFKFVPITSLLTGILGSGYLSHAINLYLRYKPSPEDLRYFLEFQVPRQWSPVFNELALGHQGKKTSYPTLQFTFLGPKLHVSTDQVSSGGNPVTGLRLYLEGKKCNRLAIHVQHLSSLPSMNEWSQSRTSETLPCQWCGSEDSASNYLEPIKCRRYSHVCTSAVKHNPEWCQKAPNGVFVVTGAQLVTKKEWTKSALHLHLQFMHLPNCSIQKMEWTQAPAAAHKSSFLVNLSTTFTNRETAQNQKHERPPLLNSGVYPEGPPVPVHSRKLLKYVDMTEIVRGPHDMPGHWLIIAAKLVTEGGKIGLHVKYALLNYSS</sequence>
<dbReference type="GO" id="GO:2000031">
    <property type="term" value="P:regulation of salicylic acid mediated signaling pathway"/>
    <property type="evidence" value="ECO:0007669"/>
    <property type="project" value="InterPro"/>
</dbReference>
<comment type="caution">
    <text evidence="3">The sequence shown here is derived from an EMBL/GenBank/DDBJ whole genome shotgun (WGS) entry which is preliminary data.</text>
</comment>
<dbReference type="SMART" id="SM00457">
    <property type="entry name" value="MACPF"/>
    <property type="match status" value="1"/>
</dbReference>
<reference evidence="3" key="2">
    <citation type="submission" date="2023-06" db="EMBL/GenBank/DDBJ databases">
        <authorList>
            <person name="Ma L."/>
            <person name="Liu K.-W."/>
            <person name="Li Z."/>
            <person name="Hsiao Y.-Y."/>
            <person name="Qi Y."/>
            <person name="Fu T."/>
            <person name="Tang G."/>
            <person name="Zhang D."/>
            <person name="Sun W.-H."/>
            <person name="Liu D.-K."/>
            <person name="Li Y."/>
            <person name="Chen G.-Z."/>
            <person name="Liu X.-D."/>
            <person name="Liao X.-Y."/>
            <person name="Jiang Y.-T."/>
            <person name="Yu X."/>
            <person name="Hao Y."/>
            <person name="Huang J."/>
            <person name="Zhao X.-W."/>
            <person name="Ke S."/>
            <person name="Chen Y.-Y."/>
            <person name="Wu W.-L."/>
            <person name="Hsu J.-L."/>
            <person name="Lin Y.-F."/>
            <person name="Huang M.-D."/>
            <person name="Li C.-Y."/>
            <person name="Huang L."/>
            <person name="Wang Z.-W."/>
            <person name="Zhao X."/>
            <person name="Zhong W.-Y."/>
            <person name="Peng D.-H."/>
            <person name="Ahmad S."/>
            <person name="Lan S."/>
            <person name="Zhang J.-S."/>
            <person name="Tsai W.-C."/>
            <person name="Van De Peer Y."/>
            <person name="Liu Z.-J."/>
        </authorList>
    </citation>
    <scope>NUCLEOTIDE SEQUENCE</scope>
    <source>
        <strain evidence="3">CP</strain>
        <tissue evidence="3">Leaves</tissue>
    </source>
</reference>
<proteinExistence type="predicted"/>
<gene>
    <name evidence="3" type="ORF">QJS10_CPA16g00550</name>
</gene>
<dbReference type="GO" id="GO:0009626">
    <property type="term" value="P:plant-type hypersensitive response"/>
    <property type="evidence" value="ECO:0007669"/>
    <property type="project" value="TreeGrafter"/>
</dbReference>
<dbReference type="PROSITE" id="PS51412">
    <property type="entry name" value="MACPF_2"/>
    <property type="match status" value="1"/>
</dbReference>
<feature type="domain" description="MACPF" evidence="2">
    <location>
        <begin position="4"/>
        <end position="335"/>
    </location>
</feature>
<evidence type="ECO:0000313" key="4">
    <source>
        <dbReference type="Proteomes" id="UP001180020"/>
    </source>
</evidence>
<dbReference type="InterPro" id="IPR044663">
    <property type="entry name" value="CAD1/NSL1-like"/>
</dbReference>
<dbReference type="PANTHER" id="PTHR33199">
    <property type="entry name" value="MACPF DOMAIN-CONTAINING PROTEIN CAD1"/>
    <property type="match status" value="1"/>
</dbReference>
<evidence type="ECO:0000313" key="3">
    <source>
        <dbReference type="EMBL" id="KAK1295468.1"/>
    </source>
</evidence>
<dbReference type="Proteomes" id="UP001180020">
    <property type="component" value="Unassembled WGS sequence"/>
</dbReference>
<accession>A0AAV9D1P9</accession>
<feature type="region of interest" description="Disordered" evidence="1">
    <location>
        <begin position="533"/>
        <end position="553"/>
    </location>
</feature>
<organism evidence="3 4">
    <name type="scientific">Acorus calamus</name>
    <name type="common">Sweet flag</name>
    <dbReference type="NCBI Taxonomy" id="4465"/>
    <lineage>
        <taxon>Eukaryota</taxon>
        <taxon>Viridiplantae</taxon>
        <taxon>Streptophyta</taxon>
        <taxon>Embryophyta</taxon>
        <taxon>Tracheophyta</taxon>
        <taxon>Spermatophyta</taxon>
        <taxon>Magnoliopsida</taxon>
        <taxon>Liliopsida</taxon>
        <taxon>Acoraceae</taxon>
        <taxon>Acorus</taxon>
    </lineage>
</organism>
<evidence type="ECO:0000256" key="1">
    <source>
        <dbReference type="SAM" id="MobiDB-lite"/>
    </source>
</evidence>